<dbReference type="InterPro" id="IPR007729">
    <property type="entry name" value="DGOK"/>
</dbReference>
<dbReference type="RefSeq" id="WP_408160617.1">
    <property type="nucleotide sequence ID" value="NZ_JAQQFM010000014.1"/>
</dbReference>
<dbReference type="Proteomes" id="UP001629246">
    <property type="component" value="Unassembled WGS sequence"/>
</dbReference>
<dbReference type="EMBL" id="JAQQFM010000014">
    <property type="protein sequence ID" value="MFL9927308.1"/>
    <property type="molecule type" value="Genomic_DNA"/>
</dbReference>
<organism evidence="1 2">
    <name type="scientific">Herbaspirillum lusitanum</name>
    <dbReference type="NCBI Taxonomy" id="213312"/>
    <lineage>
        <taxon>Bacteria</taxon>
        <taxon>Pseudomonadati</taxon>
        <taxon>Pseudomonadota</taxon>
        <taxon>Betaproteobacteria</taxon>
        <taxon>Burkholderiales</taxon>
        <taxon>Oxalobacteraceae</taxon>
        <taxon>Herbaspirillum</taxon>
    </lineage>
</organism>
<comment type="caution">
    <text evidence="1">The sequence shown here is derived from an EMBL/GenBank/DDBJ whole genome shotgun (WGS) entry which is preliminary data.</text>
</comment>
<evidence type="ECO:0000313" key="2">
    <source>
        <dbReference type="Proteomes" id="UP001629246"/>
    </source>
</evidence>
<keyword evidence="2" id="KW-1185">Reference proteome</keyword>
<accession>A0ABW9AEG8</accession>
<dbReference type="InterPro" id="IPR042257">
    <property type="entry name" value="DGOK_C"/>
</dbReference>
<name>A0ABW9AEG8_9BURK</name>
<gene>
    <name evidence="1" type="ORF">PQR62_23750</name>
</gene>
<proteinExistence type="predicted"/>
<protein>
    <submittedName>
        <fullName evidence="1">2-dehydro-3-deoxygalactonokinase</fullName>
    </submittedName>
</protein>
<reference evidence="1 2" key="1">
    <citation type="journal article" date="2024" name="Chem. Sci.">
        <title>Discovery of megapolipeptins by genome mining of a Burkholderiales bacteria collection.</title>
        <authorList>
            <person name="Paulo B.S."/>
            <person name="Recchia M.J.J."/>
            <person name="Lee S."/>
            <person name="Fergusson C.H."/>
            <person name="Romanowski S.B."/>
            <person name="Hernandez A."/>
            <person name="Krull N."/>
            <person name="Liu D.Y."/>
            <person name="Cavanagh H."/>
            <person name="Bos A."/>
            <person name="Gray C.A."/>
            <person name="Murphy B.T."/>
            <person name="Linington R.G."/>
            <person name="Eustaquio A.S."/>
        </authorList>
    </citation>
    <scope>NUCLEOTIDE SEQUENCE [LARGE SCALE GENOMIC DNA]</scope>
    <source>
        <strain evidence="1 2">RL21-008-BIB-A</strain>
    </source>
</reference>
<evidence type="ECO:0000313" key="1">
    <source>
        <dbReference type="EMBL" id="MFL9927308.1"/>
    </source>
</evidence>
<dbReference type="InterPro" id="IPR042258">
    <property type="entry name" value="DGOK_N"/>
</dbReference>
<dbReference type="Gene3D" id="3.30.420.310">
    <property type="entry name" value="2-keto-3-deoxy-galactonokinase, C-terminal domain"/>
    <property type="match status" value="1"/>
</dbReference>
<dbReference type="CDD" id="cd24012">
    <property type="entry name" value="ASKHA_NBD_KDGal-kinase"/>
    <property type="match status" value="1"/>
</dbReference>
<sequence length="337" mass="36016">MNQQQDTDKAEEGATALIALDWGTSSLRCYRFDAAGKVLEQRSHPWGIMNLPAAEDADQPDCSGQHAGFRRALHKACADWIAAAPEAPLIAAGMVGSKQGWCEAPYLTVPLAPDRIGRKLTRVETGIGGPLYIVPGLLQVSTLPNVMRGEETQVIGALAQWPEKEVLIGLPGTHSKWVRVSNGRIAHFDTFMTGEVYGALCAHTILGRTMQRDPSQASDEAAFVRGARVAQTADGNAGVLSTIFSSRTLGLTGELLPTAQADYLSGLLIGHEIAALKQLLATAHDFSPQRLALIGDAALCKRYRLALDLYGVGPVTLAQQATEHGLWKLARHAGLVA</sequence>
<dbReference type="Pfam" id="PF05035">
    <property type="entry name" value="DGOK"/>
    <property type="match status" value="1"/>
</dbReference>
<dbReference type="Gene3D" id="3.30.420.300">
    <property type="entry name" value="2-keto-3-deoxy-galactonokinase, substrate binding domain"/>
    <property type="match status" value="1"/>
</dbReference>